<keyword evidence="7" id="KW-1185">Reference proteome</keyword>
<evidence type="ECO:0000256" key="1">
    <source>
        <dbReference type="ARBA" id="ARBA00023015"/>
    </source>
</evidence>
<feature type="DNA-binding region" description="H-T-H motif" evidence="4">
    <location>
        <begin position="31"/>
        <end position="50"/>
    </location>
</feature>
<comment type="caution">
    <text evidence="6">The sequence shown here is derived from an EMBL/GenBank/DDBJ whole genome shotgun (WGS) entry which is preliminary data.</text>
</comment>
<dbReference type="Proteomes" id="UP000286208">
    <property type="component" value="Unassembled WGS sequence"/>
</dbReference>
<sequence length="189" mass="20603">MATPVKMTARRIALFDALVALILDEGFAHLTLDDLAARLHCSKSTLYRLADSKEQLVRAATVHFFRGATEKVEASLAGAVGARERIRMYLEAVGEQLRPASAQFMEDLSADSAAREVYERNTRFASRRVQELITEGVAAGELRDAHAAFVGDVAAAAMVRIQQRQVAATIGLDDAEAYQELAILLTRGL</sequence>
<accession>A0A3S3ZZ56</accession>
<dbReference type="Gene3D" id="1.10.357.10">
    <property type="entry name" value="Tetracycline Repressor, domain 2"/>
    <property type="match status" value="1"/>
</dbReference>
<dbReference type="InterPro" id="IPR009057">
    <property type="entry name" value="Homeodomain-like_sf"/>
</dbReference>
<dbReference type="SUPFAM" id="SSF48498">
    <property type="entry name" value="Tetracyclin repressor-like, C-terminal domain"/>
    <property type="match status" value="1"/>
</dbReference>
<name>A0A3S3ZZ56_9NOCA</name>
<gene>
    <name evidence="6" type="ORF">EGT67_04000</name>
</gene>
<dbReference type="EMBL" id="RKLP01000001">
    <property type="protein sequence ID" value="RVW11572.1"/>
    <property type="molecule type" value="Genomic_DNA"/>
</dbReference>
<dbReference type="OrthoDB" id="5181477at2"/>
<dbReference type="RefSeq" id="WP_127914697.1">
    <property type="nucleotide sequence ID" value="NZ_RKLP01000001.1"/>
</dbReference>
<dbReference type="PANTHER" id="PTHR30055">
    <property type="entry name" value="HTH-TYPE TRANSCRIPTIONAL REGULATOR RUTR"/>
    <property type="match status" value="1"/>
</dbReference>
<keyword evidence="3" id="KW-0804">Transcription</keyword>
<evidence type="ECO:0000313" key="6">
    <source>
        <dbReference type="EMBL" id="RVW11572.1"/>
    </source>
</evidence>
<keyword evidence="1" id="KW-0805">Transcription regulation</keyword>
<evidence type="ECO:0000256" key="2">
    <source>
        <dbReference type="ARBA" id="ARBA00023125"/>
    </source>
</evidence>
<keyword evidence="2 4" id="KW-0238">DNA-binding</keyword>
<dbReference type="SUPFAM" id="SSF46689">
    <property type="entry name" value="Homeodomain-like"/>
    <property type="match status" value="1"/>
</dbReference>
<dbReference type="Gene3D" id="1.10.10.60">
    <property type="entry name" value="Homeodomain-like"/>
    <property type="match status" value="1"/>
</dbReference>
<dbReference type="InterPro" id="IPR050109">
    <property type="entry name" value="HTH-type_TetR-like_transc_reg"/>
</dbReference>
<dbReference type="GO" id="GO:0000976">
    <property type="term" value="F:transcription cis-regulatory region binding"/>
    <property type="evidence" value="ECO:0007669"/>
    <property type="project" value="TreeGrafter"/>
</dbReference>
<dbReference type="PANTHER" id="PTHR30055:SF234">
    <property type="entry name" value="HTH-TYPE TRANSCRIPTIONAL REGULATOR BETI"/>
    <property type="match status" value="1"/>
</dbReference>
<reference evidence="6 7" key="1">
    <citation type="submission" date="2018-11" db="EMBL/GenBank/DDBJ databases">
        <title>Rhodococcus spongicola sp. nov. and Rhodococcus xishaensis sp. nov. from marine sponges.</title>
        <authorList>
            <person name="Li L."/>
            <person name="Lin H.W."/>
        </authorList>
    </citation>
    <scope>NUCLEOTIDE SEQUENCE [LARGE SCALE GENOMIC DNA]</scope>
    <source>
        <strain evidence="6 7">CCTCC AB2014297</strain>
    </source>
</reference>
<evidence type="ECO:0000313" key="7">
    <source>
        <dbReference type="Proteomes" id="UP000286208"/>
    </source>
</evidence>
<feature type="domain" description="HTH tetR-type" evidence="5">
    <location>
        <begin position="8"/>
        <end position="68"/>
    </location>
</feature>
<proteinExistence type="predicted"/>
<protein>
    <submittedName>
        <fullName evidence="6">TetR/AcrR family transcriptional regulator</fullName>
    </submittedName>
</protein>
<evidence type="ECO:0000256" key="3">
    <source>
        <dbReference type="ARBA" id="ARBA00023163"/>
    </source>
</evidence>
<dbReference type="InterPro" id="IPR001647">
    <property type="entry name" value="HTH_TetR"/>
</dbReference>
<evidence type="ECO:0000259" key="5">
    <source>
        <dbReference type="PROSITE" id="PS50977"/>
    </source>
</evidence>
<dbReference type="AlphaFoldDB" id="A0A3S3ZZ56"/>
<organism evidence="6 7">
    <name type="scientific">Prescottella agglutinans</name>
    <dbReference type="NCBI Taxonomy" id="1644129"/>
    <lineage>
        <taxon>Bacteria</taxon>
        <taxon>Bacillati</taxon>
        <taxon>Actinomycetota</taxon>
        <taxon>Actinomycetes</taxon>
        <taxon>Mycobacteriales</taxon>
        <taxon>Nocardiaceae</taxon>
        <taxon>Prescottella</taxon>
    </lineage>
</organism>
<evidence type="ECO:0000256" key="4">
    <source>
        <dbReference type="PROSITE-ProRule" id="PRU00335"/>
    </source>
</evidence>
<dbReference type="InterPro" id="IPR036271">
    <property type="entry name" value="Tet_transcr_reg_TetR-rel_C_sf"/>
</dbReference>
<dbReference type="GO" id="GO:0003700">
    <property type="term" value="F:DNA-binding transcription factor activity"/>
    <property type="evidence" value="ECO:0007669"/>
    <property type="project" value="TreeGrafter"/>
</dbReference>
<dbReference type="PROSITE" id="PS50977">
    <property type="entry name" value="HTH_TETR_2"/>
    <property type="match status" value="1"/>
</dbReference>
<dbReference type="Pfam" id="PF00440">
    <property type="entry name" value="TetR_N"/>
    <property type="match status" value="1"/>
</dbReference>